<keyword evidence="8" id="KW-1185">Reference proteome</keyword>
<keyword evidence="4 6" id="KW-0472">Membrane</keyword>
<evidence type="ECO:0000256" key="3">
    <source>
        <dbReference type="ARBA" id="ARBA00022679"/>
    </source>
</evidence>
<proteinExistence type="predicted"/>
<evidence type="ECO:0000256" key="2">
    <source>
        <dbReference type="ARBA" id="ARBA00022676"/>
    </source>
</evidence>
<feature type="transmembrane region" description="Helical" evidence="6">
    <location>
        <begin position="12"/>
        <end position="34"/>
    </location>
</feature>
<dbReference type="EMBL" id="JAIWQS010000007">
    <property type="protein sequence ID" value="KAJ8760031.1"/>
    <property type="molecule type" value="Genomic_DNA"/>
</dbReference>
<keyword evidence="3" id="KW-0808">Transferase</keyword>
<keyword evidence="5" id="KW-0325">Glycoprotein</keyword>
<keyword evidence="6" id="KW-1133">Transmembrane helix</keyword>
<evidence type="ECO:0000313" key="7">
    <source>
        <dbReference type="EMBL" id="KAJ8760031.1"/>
    </source>
</evidence>
<evidence type="ECO:0000256" key="5">
    <source>
        <dbReference type="ARBA" id="ARBA00023180"/>
    </source>
</evidence>
<name>A0AAV8SZY2_9ROSI</name>
<gene>
    <name evidence="7" type="ORF">K2173_010887</name>
</gene>
<sequence>MRSKFSLISSGYCLWTLVLAMSLVLLMAIPRSWFLDKFSITTTTIEIIQSPLILPSKGQGFPPVLAYWISGTDGDSTRILRLLKAIYHPRNQYLLHLDSEASEQERGDLVLLVESESTFRAFGNVNVVGRSYAINQMGASALSAVLHAAALLLKLRTDWDWFINLSASDYPLVTQDDILHAISSLPRDLNLIDYANISDWKERRNINQIVVDPSLHLQKKSHLFYAVETRTEPDAFEIYGGSPRVFLTRSFMEYCIQGWDNLPRKLLMYFSNTASPIDYYFHTVLCNSPEFRNTTLKTDLRFNILQSSAEDGEGSPFDRMLNSQAAFARPFREGNPVLDMIDEHVLNRVPNGVVPGKWCLDDEMRNDTESSTAEKNPCSSSWGNIDVLNPGSYGTKLGLALSKLYNERKQENQCDP</sequence>
<dbReference type="AlphaFoldDB" id="A0AAV8SZY2"/>
<dbReference type="InterPro" id="IPR003406">
    <property type="entry name" value="Glyco_trans_14"/>
</dbReference>
<evidence type="ECO:0000256" key="4">
    <source>
        <dbReference type="ARBA" id="ARBA00023136"/>
    </source>
</evidence>
<keyword evidence="2" id="KW-0328">Glycosyltransferase</keyword>
<dbReference type="InterPro" id="IPR044610">
    <property type="entry name" value="GLCAT14A/B/C"/>
</dbReference>
<keyword evidence="6" id="KW-0812">Transmembrane</keyword>
<evidence type="ECO:0000256" key="1">
    <source>
        <dbReference type="ARBA" id="ARBA00004606"/>
    </source>
</evidence>
<dbReference type="PANTHER" id="PTHR45719">
    <property type="entry name" value="GLYCOSYLTRANSFERASE"/>
    <property type="match status" value="1"/>
</dbReference>
<dbReference type="GO" id="GO:0015020">
    <property type="term" value="F:glucuronosyltransferase activity"/>
    <property type="evidence" value="ECO:0007669"/>
    <property type="project" value="InterPro"/>
</dbReference>
<protein>
    <submittedName>
        <fullName evidence="7">Uncharacterized protein</fullName>
    </submittedName>
</protein>
<accession>A0AAV8SZY2</accession>
<comment type="subcellular location">
    <subcellularLocation>
        <location evidence="1">Membrane</location>
        <topology evidence="1">Single-pass type II membrane protein</topology>
    </subcellularLocation>
</comment>
<dbReference type="GO" id="GO:0016020">
    <property type="term" value="C:membrane"/>
    <property type="evidence" value="ECO:0007669"/>
    <property type="project" value="UniProtKB-SubCell"/>
</dbReference>
<organism evidence="7 8">
    <name type="scientific">Erythroxylum novogranatense</name>
    <dbReference type="NCBI Taxonomy" id="1862640"/>
    <lineage>
        <taxon>Eukaryota</taxon>
        <taxon>Viridiplantae</taxon>
        <taxon>Streptophyta</taxon>
        <taxon>Embryophyta</taxon>
        <taxon>Tracheophyta</taxon>
        <taxon>Spermatophyta</taxon>
        <taxon>Magnoliopsida</taxon>
        <taxon>eudicotyledons</taxon>
        <taxon>Gunneridae</taxon>
        <taxon>Pentapetalae</taxon>
        <taxon>rosids</taxon>
        <taxon>fabids</taxon>
        <taxon>Malpighiales</taxon>
        <taxon>Erythroxylaceae</taxon>
        <taxon>Erythroxylum</taxon>
    </lineage>
</organism>
<reference evidence="7 8" key="1">
    <citation type="submission" date="2021-09" db="EMBL/GenBank/DDBJ databases">
        <title>Genomic insights and catalytic innovation underlie evolution of tropane alkaloids biosynthesis.</title>
        <authorList>
            <person name="Wang Y.-J."/>
            <person name="Tian T."/>
            <person name="Huang J.-P."/>
            <person name="Huang S.-X."/>
        </authorList>
    </citation>
    <scope>NUCLEOTIDE SEQUENCE [LARGE SCALE GENOMIC DNA]</scope>
    <source>
        <strain evidence="7">KIB-2018</strain>
        <tissue evidence="7">Leaf</tissue>
    </source>
</reference>
<dbReference type="Proteomes" id="UP001159364">
    <property type="component" value="Linkage Group LG07"/>
</dbReference>
<comment type="caution">
    <text evidence="7">The sequence shown here is derived from an EMBL/GenBank/DDBJ whole genome shotgun (WGS) entry which is preliminary data.</text>
</comment>
<evidence type="ECO:0000256" key="6">
    <source>
        <dbReference type="SAM" id="Phobius"/>
    </source>
</evidence>
<dbReference type="PANTHER" id="PTHR45719:SF11">
    <property type="entry name" value="OS01G0121800 PROTEIN"/>
    <property type="match status" value="1"/>
</dbReference>
<evidence type="ECO:0000313" key="8">
    <source>
        <dbReference type="Proteomes" id="UP001159364"/>
    </source>
</evidence>
<dbReference type="Pfam" id="PF02485">
    <property type="entry name" value="Branch"/>
    <property type="match status" value="1"/>
</dbReference>